<evidence type="ECO:0000259" key="2">
    <source>
        <dbReference type="Pfam" id="PF05188"/>
    </source>
</evidence>
<dbReference type="GO" id="GO:0005524">
    <property type="term" value="F:ATP binding"/>
    <property type="evidence" value="ECO:0007669"/>
    <property type="project" value="InterPro"/>
</dbReference>
<dbReference type="SUPFAM" id="SSF55271">
    <property type="entry name" value="DNA repair protein MutS, domain I"/>
    <property type="match status" value="1"/>
</dbReference>
<dbReference type="Pfam" id="PF05188">
    <property type="entry name" value="MutS_II"/>
    <property type="match status" value="1"/>
</dbReference>
<dbReference type="SUPFAM" id="SSF53150">
    <property type="entry name" value="DNA repair protein MutS, domain II"/>
    <property type="match status" value="1"/>
</dbReference>
<dbReference type="InterPro" id="IPR007695">
    <property type="entry name" value="DNA_mismatch_repair_MutS-lik_N"/>
</dbReference>
<feature type="domain" description="DNA mismatch repair protein MutS-like N-terminal" evidence="1">
    <location>
        <begin position="2"/>
        <end position="46"/>
    </location>
</feature>
<feature type="non-terminal residue" evidence="3">
    <location>
        <position position="1"/>
    </location>
</feature>
<dbReference type="GO" id="GO:0006298">
    <property type="term" value="P:mismatch repair"/>
    <property type="evidence" value="ECO:0007669"/>
    <property type="project" value="InterPro"/>
</dbReference>
<dbReference type="InterPro" id="IPR007860">
    <property type="entry name" value="DNA_mmatch_repair_MutS_con_dom"/>
</dbReference>
<feature type="domain" description="DNA mismatch repair protein MutS connector" evidence="2">
    <location>
        <begin position="56"/>
        <end position="199"/>
    </location>
</feature>
<dbReference type="Gene3D" id="3.30.420.110">
    <property type="entry name" value="MutS, connector domain"/>
    <property type="match status" value="1"/>
</dbReference>
<name>A0A6J4K5Z1_9CHLR</name>
<sequence>AHRLLQRGHRVVIVEQDDELSPGDRPGKKVITRSVARVLTPGTIIDLDLLDGRTNNYLAAIVVEGETYGLAYCDVSTGEFVATEFGGEHAVTRLEGELMRLLPAEVLISQDSLLPLVQPVQPAPIESVTDDPQWTKGHVTVWPSWRWDLATATEQLLRQFDVVTLDGYGLGTQPLATRAAGAVLQYLHETQRSAVPQIERIEVVSQATTMVLDQQTQRNL</sequence>
<dbReference type="Gene3D" id="3.40.1170.10">
    <property type="entry name" value="DNA repair protein MutS, domain I"/>
    <property type="match status" value="1"/>
</dbReference>
<evidence type="ECO:0000259" key="1">
    <source>
        <dbReference type="Pfam" id="PF01624"/>
    </source>
</evidence>
<dbReference type="InterPro" id="IPR016151">
    <property type="entry name" value="DNA_mismatch_repair_MutS_N"/>
</dbReference>
<dbReference type="GO" id="GO:0030983">
    <property type="term" value="F:mismatched DNA binding"/>
    <property type="evidence" value="ECO:0007669"/>
    <property type="project" value="InterPro"/>
</dbReference>
<organism evidence="3">
    <name type="scientific">uncultured Chloroflexia bacterium</name>
    <dbReference type="NCBI Taxonomy" id="1672391"/>
    <lineage>
        <taxon>Bacteria</taxon>
        <taxon>Bacillati</taxon>
        <taxon>Chloroflexota</taxon>
        <taxon>Chloroflexia</taxon>
        <taxon>environmental samples</taxon>
    </lineage>
</organism>
<accession>A0A6J4K5Z1</accession>
<dbReference type="AlphaFoldDB" id="A0A6J4K5Z1"/>
<protein>
    <submittedName>
        <fullName evidence="3">DNA mismatch repair protein MutS</fullName>
    </submittedName>
</protein>
<dbReference type="Pfam" id="PF01624">
    <property type="entry name" value="MutS_I"/>
    <property type="match status" value="1"/>
</dbReference>
<dbReference type="InterPro" id="IPR036678">
    <property type="entry name" value="MutS_con_dom_sf"/>
</dbReference>
<gene>
    <name evidence="3" type="ORF">AVDCRST_MAG93-4347</name>
</gene>
<proteinExistence type="predicted"/>
<reference evidence="3" key="1">
    <citation type="submission" date="2020-02" db="EMBL/GenBank/DDBJ databases">
        <authorList>
            <person name="Meier V. D."/>
        </authorList>
    </citation>
    <scope>NUCLEOTIDE SEQUENCE</scope>
    <source>
        <strain evidence="3">AVDCRST_MAG93</strain>
    </source>
</reference>
<evidence type="ECO:0000313" key="3">
    <source>
        <dbReference type="EMBL" id="CAA9297233.1"/>
    </source>
</evidence>
<dbReference type="EMBL" id="CADCTR010001462">
    <property type="protein sequence ID" value="CAA9297233.1"/>
    <property type="molecule type" value="Genomic_DNA"/>
</dbReference>